<evidence type="ECO:0000313" key="2">
    <source>
        <dbReference type="EMBL" id="WWD03121.1"/>
    </source>
</evidence>
<dbReference type="GeneID" id="91099972"/>
<evidence type="ECO:0000313" key="3">
    <source>
        <dbReference type="Proteomes" id="UP001358614"/>
    </source>
</evidence>
<reference evidence="2 3" key="1">
    <citation type="submission" date="2024-01" db="EMBL/GenBank/DDBJ databases">
        <title>Comparative genomics of Cryptococcus and Kwoniella reveals pathogenesis evolution and contrasting modes of karyotype evolution via chromosome fusion or intercentromeric recombination.</title>
        <authorList>
            <person name="Coelho M.A."/>
            <person name="David-Palma M."/>
            <person name="Shea T."/>
            <person name="Bowers K."/>
            <person name="McGinley-Smith S."/>
            <person name="Mohammad A.W."/>
            <person name="Gnirke A."/>
            <person name="Yurkov A.M."/>
            <person name="Nowrousian M."/>
            <person name="Sun S."/>
            <person name="Cuomo C.A."/>
            <person name="Heitman J."/>
        </authorList>
    </citation>
    <scope>NUCLEOTIDE SEQUENCE [LARGE SCALE GENOMIC DNA]</scope>
    <source>
        <strain evidence="2 3">PYCC6329</strain>
    </source>
</reference>
<feature type="region of interest" description="Disordered" evidence="1">
    <location>
        <begin position="56"/>
        <end position="202"/>
    </location>
</feature>
<sequence>MAPTKRSRSPSPSRAIERNKPKNKFPMIANAEYETTTREFSTSTIPAYTELEMLSLLLPRPGGTPNPEHSSLGSDSGIKRNEGVPSPHRRSTSYARQVQRRKPVRLANPYSSFSPKQINEAMFTTVPKDEGERGSNNAKGKGTEEMKQVEGSKKHGQEGITTPQGTRTPSSSSPNHLILPFDTPLKTTDAQTKTKTSTLPDEDDMTVWQQRFVNLSRATHEDRDIDTSFLTLDHKLKVRDYRAAQVSGNGGSAAAVEAPEGAEVEGKGSTALKTQEQVDGAEHDETESTGAEEVISTTEKDNGDEEVVIEVQIRRDVRSKIVLDLSAMEARRVKVKVKGSG</sequence>
<gene>
    <name evidence="2" type="ORF">V865_001168</name>
</gene>
<dbReference type="KEGG" id="ker:91099972"/>
<name>A0AAX4K9N5_9TREE</name>
<dbReference type="Proteomes" id="UP001358614">
    <property type="component" value="Chromosome 1"/>
</dbReference>
<feature type="compositionally biased region" description="Polar residues" evidence="1">
    <location>
        <begin position="159"/>
        <end position="175"/>
    </location>
</feature>
<dbReference type="EMBL" id="CP144089">
    <property type="protein sequence ID" value="WWD03121.1"/>
    <property type="molecule type" value="Genomic_DNA"/>
</dbReference>
<feature type="region of interest" description="Disordered" evidence="1">
    <location>
        <begin position="247"/>
        <end position="303"/>
    </location>
</feature>
<organism evidence="2 3">
    <name type="scientific">Kwoniella europaea PYCC6329</name>
    <dbReference type="NCBI Taxonomy" id="1423913"/>
    <lineage>
        <taxon>Eukaryota</taxon>
        <taxon>Fungi</taxon>
        <taxon>Dikarya</taxon>
        <taxon>Basidiomycota</taxon>
        <taxon>Agaricomycotina</taxon>
        <taxon>Tremellomycetes</taxon>
        <taxon>Tremellales</taxon>
        <taxon>Cryptococcaceae</taxon>
        <taxon>Kwoniella</taxon>
    </lineage>
</organism>
<protein>
    <submittedName>
        <fullName evidence="2">Uncharacterized protein</fullName>
    </submittedName>
</protein>
<feature type="region of interest" description="Disordered" evidence="1">
    <location>
        <begin position="1"/>
        <end position="28"/>
    </location>
</feature>
<feature type="compositionally biased region" description="Low complexity" evidence="1">
    <location>
        <begin position="186"/>
        <end position="198"/>
    </location>
</feature>
<dbReference type="AlphaFoldDB" id="A0AAX4K9N5"/>
<proteinExistence type="predicted"/>
<feature type="compositionally biased region" description="Low complexity" evidence="1">
    <location>
        <begin position="252"/>
        <end position="261"/>
    </location>
</feature>
<accession>A0AAX4K9N5</accession>
<feature type="compositionally biased region" description="Basic and acidic residues" evidence="1">
    <location>
        <begin position="141"/>
        <end position="157"/>
    </location>
</feature>
<keyword evidence="3" id="KW-1185">Reference proteome</keyword>
<dbReference type="RefSeq" id="XP_066081088.1">
    <property type="nucleotide sequence ID" value="XM_066224991.1"/>
</dbReference>
<evidence type="ECO:0000256" key="1">
    <source>
        <dbReference type="SAM" id="MobiDB-lite"/>
    </source>
</evidence>